<accession>E3ZTS9</accession>
<dbReference type="Pfam" id="PF03719">
    <property type="entry name" value="Ribosomal_S5_C"/>
    <property type="match status" value="1"/>
</dbReference>
<gene>
    <name evidence="2" type="ORF">NT03LS_2950</name>
</gene>
<evidence type="ECO:0000259" key="1">
    <source>
        <dbReference type="Pfam" id="PF03719"/>
    </source>
</evidence>
<comment type="caution">
    <text evidence="2">The sequence shown here is derived from an EMBL/GenBank/DDBJ whole genome shotgun (WGS) entry which is preliminary data.</text>
</comment>
<proteinExistence type="predicted"/>
<evidence type="ECO:0000313" key="2">
    <source>
        <dbReference type="EMBL" id="EFR98979.1"/>
    </source>
</evidence>
<dbReference type="GO" id="GO:0005840">
    <property type="term" value="C:ribosome"/>
    <property type="evidence" value="ECO:0007669"/>
    <property type="project" value="UniProtKB-KW"/>
</dbReference>
<keyword evidence="2" id="KW-0689">Ribosomal protein</keyword>
<feature type="domain" description="Small ribosomal subunit protein uS5 C-terminal" evidence="1">
    <location>
        <begin position="1"/>
        <end position="28"/>
    </location>
</feature>
<keyword evidence="2" id="KW-0687">Ribonucleoprotein</keyword>
<dbReference type="InterPro" id="IPR005324">
    <property type="entry name" value="Ribosomal_uS5_C"/>
</dbReference>
<feature type="non-terminal residue" evidence="2">
    <location>
        <position position="1"/>
    </location>
</feature>
<dbReference type="HOGENOM" id="CLU_218550_0_0_9"/>
<dbReference type="EMBL" id="ADXJ01000973">
    <property type="protein sequence ID" value="EFR98979.1"/>
    <property type="molecule type" value="Genomic_DNA"/>
</dbReference>
<organism evidence="2">
    <name type="scientific">Listeria seeligeri FSL N1-067</name>
    <dbReference type="NCBI Taxonomy" id="702453"/>
    <lineage>
        <taxon>Bacteria</taxon>
        <taxon>Bacillati</taxon>
        <taxon>Bacillota</taxon>
        <taxon>Bacilli</taxon>
        <taxon>Bacillales</taxon>
        <taxon>Listeriaceae</taxon>
        <taxon>Listeria</taxon>
    </lineage>
</organism>
<dbReference type="AlphaFoldDB" id="E3ZTS9"/>
<dbReference type="Gene3D" id="3.30.230.10">
    <property type="match status" value="1"/>
</dbReference>
<protein>
    <submittedName>
        <fullName evidence="2">30S ribosomal protein S5</fullName>
    </submittedName>
</protein>
<sequence length="37" mass="4024">SNTPINMVRATIDGIKQLKNAEDVAKLRGKTVEELLG</sequence>
<dbReference type="InterPro" id="IPR014721">
    <property type="entry name" value="Ribsml_uS5_D2-typ_fold_subgr"/>
</dbReference>
<dbReference type="Proteomes" id="UP000004302">
    <property type="component" value="Chromosome"/>
</dbReference>
<dbReference type="GO" id="GO:0006412">
    <property type="term" value="P:translation"/>
    <property type="evidence" value="ECO:0007669"/>
    <property type="project" value="InterPro"/>
</dbReference>
<name>E3ZTS9_LISSE</name>
<dbReference type="GO" id="GO:0003735">
    <property type="term" value="F:structural constituent of ribosome"/>
    <property type="evidence" value="ECO:0007669"/>
    <property type="project" value="InterPro"/>
</dbReference>
<reference evidence="2" key="1">
    <citation type="journal article" date="2010" name="Microbiol. Resour. Announc.">
        <title>Comparative genomics of the bacterial genus Listeria: Genome evolution is characterized by limited gene acquisition and limited gene loss.</title>
        <authorList>
            <person name="den Bakker H.C."/>
            <person name="Cummings C.A."/>
            <person name="Ferreira V."/>
            <person name="Vatta P."/>
            <person name="Orsi R.H."/>
            <person name="Degoricija L."/>
            <person name="Barker M."/>
            <person name="Petrauskene O."/>
            <person name="Furtado M.R."/>
            <person name="Wiedmann M."/>
        </authorList>
    </citation>
    <scope>NUCLEOTIDE SEQUENCE [LARGE SCALE GENOMIC DNA]</scope>
    <source>
        <strain evidence="2">FSL N1-067</strain>
    </source>
</reference>